<dbReference type="EMBL" id="NBIV01000076">
    <property type="protein sequence ID" value="PXF44977.1"/>
    <property type="molecule type" value="Genomic_DNA"/>
</dbReference>
<evidence type="ECO:0000313" key="2">
    <source>
        <dbReference type="Proteomes" id="UP000247409"/>
    </source>
</evidence>
<name>A0A2V3ITB5_9FLOR</name>
<dbReference type="AlphaFoldDB" id="A0A2V3ITB5"/>
<dbReference type="Proteomes" id="UP000247409">
    <property type="component" value="Unassembled WGS sequence"/>
</dbReference>
<gene>
    <name evidence="1" type="ORF">BWQ96_05277</name>
</gene>
<evidence type="ECO:0000313" key="1">
    <source>
        <dbReference type="EMBL" id="PXF44977.1"/>
    </source>
</evidence>
<accession>A0A2V3ITB5</accession>
<organism evidence="1 2">
    <name type="scientific">Gracilariopsis chorda</name>
    <dbReference type="NCBI Taxonomy" id="448386"/>
    <lineage>
        <taxon>Eukaryota</taxon>
        <taxon>Rhodophyta</taxon>
        <taxon>Florideophyceae</taxon>
        <taxon>Rhodymeniophycidae</taxon>
        <taxon>Gracilariales</taxon>
        <taxon>Gracilariaceae</taxon>
        <taxon>Gracilariopsis</taxon>
    </lineage>
</organism>
<proteinExistence type="predicted"/>
<comment type="caution">
    <text evidence="1">The sequence shown here is derived from an EMBL/GenBank/DDBJ whole genome shotgun (WGS) entry which is preliminary data.</text>
</comment>
<reference evidence="1 2" key="1">
    <citation type="journal article" date="2018" name="Mol. Biol. Evol.">
        <title>Analysis of the draft genome of the red seaweed Gracilariopsis chorda provides insights into genome size evolution in Rhodophyta.</title>
        <authorList>
            <person name="Lee J."/>
            <person name="Yang E.C."/>
            <person name="Graf L."/>
            <person name="Yang J.H."/>
            <person name="Qiu H."/>
            <person name="Zel Zion U."/>
            <person name="Chan C.X."/>
            <person name="Stephens T.G."/>
            <person name="Weber A.P.M."/>
            <person name="Boo G.H."/>
            <person name="Boo S.M."/>
            <person name="Kim K.M."/>
            <person name="Shin Y."/>
            <person name="Jung M."/>
            <person name="Lee S.J."/>
            <person name="Yim H.S."/>
            <person name="Lee J.H."/>
            <person name="Bhattacharya D."/>
            <person name="Yoon H.S."/>
        </authorList>
    </citation>
    <scope>NUCLEOTIDE SEQUENCE [LARGE SCALE GENOMIC DNA]</scope>
    <source>
        <strain evidence="1 2">SKKU-2015</strain>
        <tissue evidence="1">Whole body</tissue>
    </source>
</reference>
<keyword evidence="2" id="KW-1185">Reference proteome</keyword>
<sequence length="139" mass="15984">MPICADHELSPYEGIEQGLRNLELNPDLYDSCRPHDSNITCNNFLQQPPLIAFKRMYMRNNSDEAFVLQKLLKCGPLSDQFLEFGSGRELASEIDELTASDDDWCMWYGHSDCWTFNQLVDYTQIMAEKNIAFQCPASC</sequence>
<protein>
    <submittedName>
        <fullName evidence="1">Uncharacterized protein</fullName>
    </submittedName>
</protein>